<evidence type="ECO:0000256" key="1">
    <source>
        <dbReference type="ARBA" id="ARBA00004771"/>
    </source>
</evidence>
<keyword evidence="6 14" id="KW-0808">Transferase</keyword>
<evidence type="ECO:0000313" key="15">
    <source>
        <dbReference type="Proteomes" id="UP000193484"/>
    </source>
</evidence>
<organism evidence="14 15">
    <name type="scientific">Mycolicibacterium fallax</name>
    <name type="common">Mycobacterium fallax</name>
    <dbReference type="NCBI Taxonomy" id="1793"/>
    <lineage>
        <taxon>Bacteria</taxon>
        <taxon>Bacillati</taxon>
        <taxon>Actinomycetota</taxon>
        <taxon>Actinomycetes</taxon>
        <taxon>Mycobacteriales</taxon>
        <taxon>Mycobacteriaceae</taxon>
        <taxon>Mycolicibacterium</taxon>
    </lineage>
</organism>
<evidence type="ECO:0000256" key="3">
    <source>
        <dbReference type="ARBA" id="ARBA00009587"/>
    </source>
</evidence>
<dbReference type="InterPro" id="IPR004255">
    <property type="entry name" value="O-acyltransferase_WSD1_N"/>
</dbReference>
<dbReference type="Gene3D" id="3.30.559.10">
    <property type="entry name" value="Chloramphenicol acetyltransferase-like domain"/>
    <property type="match status" value="1"/>
</dbReference>
<comment type="caution">
    <text evidence="14">The sequence shown here is derived from an EMBL/GenBank/DDBJ whole genome shotgun (WGS) entry which is preliminary data.</text>
</comment>
<dbReference type="GO" id="GO:0006071">
    <property type="term" value="P:glycerol metabolic process"/>
    <property type="evidence" value="ECO:0007669"/>
    <property type="project" value="UniProtKB-KW"/>
</dbReference>
<dbReference type="PANTHER" id="PTHR31650">
    <property type="entry name" value="O-ACYLTRANSFERASE (WSD1-LIKE) FAMILY PROTEIN"/>
    <property type="match status" value="1"/>
</dbReference>
<feature type="domain" description="O-acyltransferase WSD1 C-terminal" evidence="12">
    <location>
        <begin position="312"/>
        <end position="447"/>
    </location>
</feature>
<evidence type="ECO:0000259" key="12">
    <source>
        <dbReference type="Pfam" id="PF06974"/>
    </source>
</evidence>
<evidence type="ECO:0000256" key="7">
    <source>
        <dbReference type="ARBA" id="ARBA00022798"/>
    </source>
</evidence>
<evidence type="ECO:0000256" key="4">
    <source>
        <dbReference type="ARBA" id="ARBA00013244"/>
    </source>
</evidence>
<dbReference type="InterPro" id="IPR023213">
    <property type="entry name" value="CAT-like_dom_sf"/>
</dbReference>
<keyword evidence="9 14" id="KW-0012">Acyltransferase</keyword>
<evidence type="ECO:0000256" key="10">
    <source>
        <dbReference type="ARBA" id="ARBA00048109"/>
    </source>
</evidence>
<evidence type="ECO:0000259" key="11">
    <source>
        <dbReference type="Pfam" id="PF03007"/>
    </source>
</evidence>
<dbReference type="GO" id="GO:0051701">
    <property type="term" value="P:biological process involved in interaction with host"/>
    <property type="evidence" value="ECO:0007669"/>
    <property type="project" value="TreeGrafter"/>
</dbReference>
<dbReference type="EC" id="2.3.1.20" evidence="4"/>
<evidence type="ECO:0000256" key="6">
    <source>
        <dbReference type="ARBA" id="ARBA00022679"/>
    </source>
</evidence>
<keyword evidence="5" id="KW-0444">Lipid biosynthesis</keyword>
<keyword evidence="15" id="KW-1185">Reference proteome</keyword>
<dbReference type="EMBL" id="LQOJ01000025">
    <property type="protein sequence ID" value="ORV05285.1"/>
    <property type="molecule type" value="Genomic_DNA"/>
</dbReference>
<feature type="domain" description="O-acyltransferase WSD1-like N-terminal" evidence="11">
    <location>
        <begin position="5"/>
        <end position="272"/>
    </location>
</feature>
<dbReference type="Pfam" id="PF03007">
    <property type="entry name" value="WS_DGAT_cat"/>
    <property type="match status" value="1"/>
</dbReference>
<sequence length="453" mass="49366">MAEFMSNSDAFTWAMEADPRLRSTIVSLLILDERPDWDAVTHRFDRLSRVLPVFRQRVVASPVLAPPRWEYDPDFDLDYHVRRIAAPPPADTDALLELCRVAAMESFDTARPLWHVTLVDGLADGRAAMISKVHHALTDGIGGIQIGMTLFDLQPEAPTPELPDPPGGAVADRWDEYRAALRYGAGLLGSAVTGALTAAPRLFYDGLRDPRGAVVEVAETAASVYRTVRPISRTGSPLMKERTLIRDLSTYSVPMAQLRAVANARGAALNDAFLAGVTGGLRRYHEQHGSQIDELHLTMPISLRTEADAMGGNHITLMRFDVPAGELDPATRIERIHRRVRRVRSEKSLPYTQLIAGALNLVPREVLGSVLTRVDFLASDVPGIPVPVFLGGARVVEQYAFGPTIGAAVNVTLLTYVDTCAFGIDIDVGAIPDPAVFHRCLVEGFAEVLALAD</sequence>
<dbReference type="RefSeq" id="WP_085094552.1">
    <property type="nucleotide sequence ID" value="NZ_AP022603.1"/>
</dbReference>
<dbReference type="InterPro" id="IPR045034">
    <property type="entry name" value="O-acyltransferase_WSD1-like"/>
</dbReference>
<dbReference type="SUPFAM" id="SSF52777">
    <property type="entry name" value="CoA-dependent acyltransferases"/>
    <property type="match status" value="2"/>
</dbReference>
<comment type="similarity">
    <text evidence="3">Belongs to the long-chain O-acyltransferase family.</text>
</comment>
<evidence type="ECO:0000256" key="8">
    <source>
        <dbReference type="ARBA" id="ARBA00023098"/>
    </source>
</evidence>
<gene>
    <name evidence="13" type="ORF">AWC04_06995</name>
    <name evidence="14" type="ORF">AWC04_07150</name>
</gene>
<dbReference type="GO" id="GO:0071731">
    <property type="term" value="P:response to nitric oxide"/>
    <property type="evidence" value="ECO:0007669"/>
    <property type="project" value="TreeGrafter"/>
</dbReference>
<dbReference type="GO" id="GO:0019432">
    <property type="term" value="P:triglyceride biosynthetic process"/>
    <property type="evidence" value="ECO:0007669"/>
    <property type="project" value="UniProtKB-UniPathway"/>
</dbReference>
<comment type="pathway">
    <text evidence="2">Lipid metabolism.</text>
</comment>
<evidence type="ECO:0000256" key="5">
    <source>
        <dbReference type="ARBA" id="ARBA00022516"/>
    </source>
</evidence>
<dbReference type="STRING" id="1793.AWC04_06995"/>
<name>A0A1X1RGA7_MYCFA</name>
<dbReference type="EMBL" id="LQOJ01000025">
    <property type="protein sequence ID" value="ORV05308.1"/>
    <property type="molecule type" value="Genomic_DNA"/>
</dbReference>
<comment type="pathway">
    <text evidence="1">Glycerolipid metabolism; triacylglycerol biosynthesis.</text>
</comment>
<evidence type="ECO:0000256" key="9">
    <source>
        <dbReference type="ARBA" id="ARBA00023315"/>
    </source>
</evidence>
<dbReference type="Proteomes" id="UP000193484">
    <property type="component" value="Unassembled WGS sequence"/>
</dbReference>
<keyword evidence="8" id="KW-0443">Lipid metabolism</keyword>
<dbReference type="OrthoDB" id="9810950at2"/>
<reference evidence="14 15" key="1">
    <citation type="submission" date="2016-01" db="EMBL/GenBank/DDBJ databases">
        <title>The new phylogeny of the genus Mycobacterium.</title>
        <authorList>
            <person name="Tarcisio F."/>
            <person name="Conor M."/>
            <person name="Antonella G."/>
            <person name="Elisabetta G."/>
            <person name="Giulia F.S."/>
            <person name="Sara T."/>
            <person name="Anna F."/>
            <person name="Clotilde B."/>
            <person name="Roberto B."/>
            <person name="Veronica D.S."/>
            <person name="Fabio R."/>
            <person name="Monica P."/>
            <person name="Olivier J."/>
            <person name="Enrico T."/>
            <person name="Nicola S."/>
        </authorList>
    </citation>
    <scope>NUCLEOTIDE SEQUENCE [LARGE SCALE GENOMIC DNA]</scope>
    <source>
        <strain evidence="14 15">DSM 44179</strain>
    </source>
</reference>
<dbReference type="PANTHER" id="PTHR31650:SF1">
    <property type="entry name" value="WAX ESTER SYNTHASE_DIACYLGLYCEROL ACYLTRANSFERASE 4-RELATED"/>
    <property type="match status" value="1"/>
</dbReference>
<dbReference type="GO" id="GO:0001666">
    <property type="term" value="P:response to hypoxia"/>
    <property type="evidence" value="ECO:0007669"/>
    <property type="project" value="TreeGrafter"/>
</dbReference>
<accession>A0A1X1RGA7</accession>
<dbReference type="InterPro" id="IPR009721">
    <property type="entry name" value="O-acyltransferase_WSD1_C"/>
</dbReference>
<evidence type="ECO:0000313" key="13">
    <source>
        <dbReference type="EMBL" id="ORV05285.1"/>
    </source>
</evidence>
<dbReference type="GO" id="GO:0004144">
    <property type="term" value="F:diacylglycerol O-acyltransferase activity"/>
    <property type="evidence" value="ECO:0007669"/>
    <property type="project" value="UniProtKB-EC"/>
</dbReference>
<comment type="catalytic activity">
    <reaction evidence="10">
        <text>an acyl-CoA + a 1,2-diacyl-sn-glycerol = a triacyl-sn-glycerol + CoA</text>
        <dbReference type="Rhea" id="RHEA:10868"/>
        <dbReference type="ChEBI" id="CHEBI:17815"/>
        <dbReference type="ChEBI" id="CHEBI:57287"/>
        <dbReference type="ChEBI" id="CHEBI:58342"/>
        <dbReference type="ChEBI" id="CHEBI:64615"/>
        <dbReference type="EC" id="2.3.1.20"/>
    </reaction>
</comment>
<keyword evidence="7" id="KW-0319">Glycerol metabolism</keyword>
<evidence type="ECO:0000313" key="14">
    <source>
        <dbReference type="EMBL" id="ORV05308.1"/>
    </source>
</evidence>
<dbReference type="AlphaFoldDB" id="A0A1X1RGA7"/>
<protein>
    <recommendedName>
        <fullName evidence="4">diacylglycerol O-acyltransferase</fullName>
        <ecNumber evidence="4">2.3.1.20</ecNumber>
    </recommendedName>
</protein>
<dbReference type="Pfam" id="PF06974">
    <property type="entry name" value="WS_DGAT_C"/>
    <property type="match status" value="1"/>
</dbReference>
<evidence type="ECO:0000256" key="2">
    <source>
        <dbReference type="ARBA" id="ARBA00005189"/>
    </source>
</evidence>
<proteinExistence type="inferred from homology"/>
<dbReference type="GO" id="GO:0005886">
    <property type="term" value="C:plasma membrane"/>
    <property type="evidence" value="ECO:0007669"/>
    <property type="project" value="TreeGrafter"/>
</dbReference>
<dbReference type="UniPathway" id="UPA00282"/>